<dbReference type="SUPFAM" id="SSF48317">
    <property type="entry name" value="Acid phosphatase/Vanadium-dependent haloperoxidase"/>
    <property type="match status" value="1"/>
</dbReference>
<sequence>MVVMVILVYFDDKIRMKNPNKYLSKLQDLLNTMDVSKEIQQIKDLHKQEPYNTFEKRKKIGYQYDNLYDNLNKYISKEEYKKHLNIMENIILSLKDYFNLARPASIDPTIEDVYLASAQTPSYPSGHSTQYHYFYLLLKDREGIDAKELKEVTEMGGISRIVAGVHYPIDHKAGKLLAEMIYKNSYNI</sequence>
<dbReference type="Gene3D" id="1.20.144.10">
    <property type="entry name" value="Phosphatidic acid phosphatase type 2/haloperoxidase"/>
    <property type="match status" value="1"/>
</dbReference>
<evidence type="ECO:0000259" key="1">
    <source>
        <dbReference type="Pfam" id="PF01569"/>
    </source>
</evidence>
<reference evidence="2" key="1">
    <citation type="journal article" date="2020" name="Nature">
        <title>Giant virus diversity and host interactions through global metagenomics.</title>
        <authorList>
            <person name="Schulz F."/>
            <person name="Roux S."/>
            <person name="Paez-Espino D."/>
            <person name="Jungbluth S."/>
            <person name="Walsh D.A."/>
            <person name="Denef V.J."/>
            <person name="McMahon K.D."/>
            <person name="Konstantinidis K.T."/>
            <person name="Eloe-Fadrosh E.A."/>
            <person name="Kyrpides N.C."/>
            <person name="Woyke T."/>
        </authorList>
    </citation>
    <scope>NUCLEOTIDE SEQUENCE</scope>
    <source>
        <strain evidence="2">GVMAG-M-3300027833-19</strain>
    </source>
</reference>
<dbReference type="AlphaFoldDB" id="A0A6C0LJX4"/>
<protein>
    <recommendedName>
        <fullName evidence="1">Phosphatidic acid phosphatase type 2/haloperoxidase domain-containing protein</fullName>
    </recommendedName>
</protein>
<dbReference type="InterPro" id="IPR000326">
    <property type="entry name" value="PAP2/HPO"/>
</dbReference>
<feature type="domain" description="Phosphatidic acid phosphatase type 2/haloperoxidase" evidence="1">
    <location>
        <begin position="92"/>
        <end position="181"/>
    </location>
</feature>
<organism evidence="2">
    <name type="scientific">viral metagenome</name>
    <dbReference type="NCBI Taxonomy" id="1070528"/>
    <lineage>
        <taxon>unclassified sequences</taxon>
        <taxon>metagenomes</taxon>
        <taxon>organismal metagenomes</taxon>
    </lineage>
</organism>
<dbReference type="EMBL" id="MN740512">
    <property type="protein sequence ID" value="QHU30680.1"/>
    <property type="molecule type" value="Genomic_DNA"/>
</dbReference>
<name>A0A6C0LJX4_9ZZZZ</name>
<accession>A0A6C0LJX4</accession>
<proteinExistence type="predicted"/>
<dbReference type="Pfam" id="PF01569">
    <property type="entry name" value="PAP2"/>
    <property type="match status" value="1"/>
</dbReference>
<dbReference type="InterPro" id="IPR036938">
    <property type="entry name" value="PAP2/HPO_sf"/>
</dbReference>
<evidence type="ECO:0000313" key="2">
    <source>
        <dbReference type="EMBL" id="QHU30680.1"/>
    </source>
</evidence>